<keyword evidence="3" id="KW-1185">Reference proteome</keyword>
<proteinExistence type="predicted"/>
<dbReference type="EMBL" id="ML122264">
    <property type="protein sequence ID" value="RPD60872.1"/>
    <property type="molecule type" value="Genomic_DNA"/>
</dbReference>
<evidence type="ECO:0000313" key="3">
    <source>
        <dbReference type="Proteomes" id="UP000313359"/>
    </source>
</evidence>
<dbReference type="OrthoDB" id="2874149at2759"/>
<dbReference type="Proteomes" id="UP000313359">
    <property type="component" value="Unassembled WGS sequence"/>
</dbReference>
<sequence>MNYDVISLRSTECNPRGRRGDEIDNVGTSTTCDGTYPNASGMPHNYSIQCTSPRLNSRGTKPVTLQANGVM</sequence>
<name>A0A5C2SAK0_9APHY</name>
<gene>
    <name evidence="2" type="ORF">L227DRAFT_86198</name>
</gene>
<protein>
    <submittedName>
        <fullName evidence="2">Uncharacterized protein</fullName>
    </submittedName>
</protein>
<evidence type="ECO:0000313" key="2">
    <source>
        <dbReference type="EMBL" id="RPD60872.1"/>
    </source>
</evidence>
<dbReference type="AlphaFoldDB" id="A0A5C2SAK0"/>
<feature type="region of interest" description="Disordered" evidence="1">
    <location>
        <begin position="51"/>
        <end position="71"/>
    </location>
</feature>
<organism evidence="2 3">
    <name type="scientific">Lentinus tigrinus ALCF2SS1-6</name>
    <dbReference type="NCBI Taxonomy" id="1328759"/>
    <lineage>
        <taxon>Eukaryota</taxon>
        <taxon>Fungi</taxon>
        <taxon>Dikarya</taxon>
        <taxon>Basidiomycota</taxon>
        <taxon>Agaricomycotina</taxon>
        <taxon>Agaricomycetes</taxon>
        <taxon>Polyporales</taxon>
        <taxon>Polyporaceae</taxon>
        <taxon>Lentinus</taxon>
    </lineage>
</organism>
<reference evidence="2" key="1">
    <citation type="journal article" date="2018" name="Genome Biol. Evol.">
        <title>Genomics and development of Lentinus tigrinus, a white-rot wood-decaying mushroom with dimorphic fruiting bodies.</title>
        <authorList>
            <person name="Wu B."/>
            <person name="Xu Z."/>
            <person name="Knudson A."/>
            <person name="Carlson A."/>
            <person name="Chen N."/>
            <person name="Kovaka S."/>
            <person name="LaButti K."/>
            <person name="Lipzen A."/>
            <person name="Pennachio C."/>
            <person name="Riley R."/>
            <person name="Schakwitz W."/>
            <person name="Umezawa K."/>
            <person name="Ohm R.A."/>
            <person name="Grigoriev I.V."/>
            <person name="Nagy L.G."/>
            <person name="Gibbons J."/>
            <person name="Hibbett D."/>
        </authorList>
    </citation>
    <scope>NUCLEOTIDE SEQUENCE [LARGE SCALE GENOMIC DNA]</scope>
    <source>
        <strain evidence="2">ALCF2SS1-6</strain>
    </source>
</reference>
<evidence type="ECO:0000256" key="1">
    <source>
        <dbReference type="SAM" id="MobiDB-lite"/>
    </source>
</evidence>
<accession>A0A5C2SAK0</accession>